<evidence type="ECO:0000256" key="5">
    <source>
        <dbReference type="ARBA" id="ARBA00022692"/>
    </source>
</evidence>
<evidence type="ECO:0000256" key="10">
    <source>
        <dbReference type="ARBA" id="ARBA00023237"/>
    </source>
</evidence>
<organism evidence="13 14">
    <name type="scientific">Paraburkholderia guartelaensis</name>
    <dbReference type="NCBI Taxonomy" id="2546446"/>
    <lineage>
        <taxon>Bacteria</taxon>
        <taxon>Pseudomonadati</taxon>
        <taxon>Pseudomonadota</taxon>
        <taxon>Betaproteobacteria</taxon>
        <taxon>Burkholderiales</taxon>
        <taxon>Burkholderiaceae</taxon>
        <taxon>Paraburkholderia</taxon>
    </lineage>
</organism>
<dbReference type="GO" id="GO:0009279">
    <property type="term" value="C:cell outer membrane"/>
    <property type="evidence" value="ECO:0007669"/>
    <property type="project" value="UniProtKB-SubCell"/>
</dbReference>
<feature type="signal peptide" evidence="11">
    <location>
        <begin position="1"/>
        <end position="23"/>
    </location>
</feature>
<evidence type="ECO:0000256" key="11">
    <source>
        <dbReference type="SAM" id="SignalP"/>
    </source>
</evidence>
<dbReference type="GO" id="GO:0046930">
    <property type="term" value="C:pore complex"/>
    <property type="evidence" value="ECO:0007669"/>
    <property type="project" value="UniProtKB-KW"/>
</dbReference>
<name>A0A4R5L9S0_9BURK</name>
<dbReference type="InterPro" id="IPR050298">
    <property type="entry name" value="Gram-neg_bact_OMP"/>
</dbReference>
<comment type="caution">
    <text evidence="13">The sequence shown here is derived from an EMBL/GenBank/DDBJ whole genome shotgun (WGS) entry which is preliminary data.</text>
</comment>
<dbReference type="PRINTS" id="PR00184">
    <property type="entry name" value="NEISSPPORIN"/>
</dbReference>
<sequence>MRDNIQLAAIAAALLALTSIAQAQSSVTLYGIVDDGPSYTSNAGGHAGWQMVSGSAQGSRWGLKGIEDLGGGLATIFRLENGFNVNNGTLSQGGREFGRQAYFGVTSSTLGTLTLGRQLDMINDFVAPMTANSSWGGYAFSHPFDNDNTDGSFRINNAIKYTSANYGGLNFGATYAFSNATGFAQDREYSAGVEYTNGPLVIAGAYSNVNGLGTSTTGAVTADTAPFVADSERIAGAGIKYAFGPAAVAFVYTYTDIGQPVKNNLVHATLSGSSLRFSNYEINGSYQFTPQFAVMAMYDFTHGDYAASNGTVRPNWNQVGLMGDYLLSKRTDVYMQGVWQHVSGVANDMGGMSGALILGSAGQSSTSSQLLVHVGLRHKF</sequence>
<accession>A0A4R5L9S0</accession>
<dbReference type="PRINTS" id="PR00182">
    <property type="entry name" value="ECOLNEIPORIN"/>
</dbReference>
<feature type="domain" description="Porin" evidence="12">
    <location>
        <begin position="11"/>
        <end position="336"/>
    </location>
</feature>
<dbReference type="RefSeq" id="WP_133185954.1">
    <property type="nucleotide sequence ID" value="NZ_SMOD01000024.1"/>
</dbReference>
<comment type="subcellular location">
    <subcellularLocation>
        <location evidence="1">Cell outer membrane</location>
        <topology evidence="1">Multi-pass membrane protein</topology>
    </subcellularLocation>
</comment>
<dbReference type="Gene3D" id="2.40.160.10">
    <property type="entry name" value="Porin"/>
    <property type="match status" value="1"/>
</dbReference>
<evidence type="ECO:0000256" key="6">
    <source>
        <dbReference type="ARBA" id="ARBA00022729"/>
    </source>
</evidence>
<keyword evidence="9" id="KW-0472">Membrane</keyword>
<gene>
    <name evidence="13" type="ORF">E1N52_27555</name>
</gene>
<dbReference type="PANTHER" id="PTHR34501:SF9">
    <property type="entry name" value="MAJOR OUTER MEMBRANE PROTEIN P.IA"/>
    <property type="match status" value="1"/>
</dbReference>
<keyword evidence="4" id="KW-1134">Transmembrane beta strand</keyword>
<keyword evidence="6 11" id="KW-0732">Signal</keyword>
<evidence type="ECO:0000256" key="3">
    <source>
        <dbReference type="ARBA" id="ARBA00022448"/>
    </source>
</evidence>
<evidence type="ECO:0000259" key="12">
    <source>
        <dbReference type="Pfam" id="PF13609"/>
    </source>
</evidence>
<dbReference type="InterPro" id="IPR033900">
    <property type="entry name" value="Gram_neg_porin_domain"/>
</dbReference>
<evidence type="ECO:0000256" key="4">
    <source>
        <dbReference type="ARBA" id="ARBA00022452"/>
    </source>
</evidence>
<keyword evidence="7" id="KW-0406">Ion transport</keyword>
<dbReference type="EMBL" id="SMOD01000024">
    <property type="protein sequence ID" value="TDG04929.1"/>
    <property type="molecule type" value="Genomic_DNA"/>
</dbReference>
<feature type="chain" id="PRO_5020878497" evidence="11">
    <location>
        <begin position="24"/>
        <end position="380"/>
    </location>
</feature>
<evidence type="ECO:0000256" key="8">
    <source>
        <dbReference type="ARBA" id="ARBA00023114"/>
    </source>
</evidence>
<dbReference type="PANTHER" id="PTHR34501">
    <property type="entry name" value="PROTEIN YDDL-RELATED"/>
    <property type="match status" value="1"/>
</dbReference>
<protein>
    <submittedName>
        <fullName evidence="13">Porin</fullName>
    </submittedName>
</protein>
<proteinExistence type="predicted"/>
<dbReference type="InterPro" id="IPR001702">
    <property type="entry name" value="Porin_Gram-ve"/>
</dbReference>
<dbReference type="GO" id="GO:0034220">
    <property type="term" value="P:monoatomic ion transmembrane transport"/>
    <property type="evidence" value="ECO:0007669"/>
    <property type="project" value="InterPro"/>
</dbReference>
<comment type="subunit">
    <text evidence="2">Homotrimer.</text>
</comment>
<evidence type="ECO:0000256" key="9">
    <source>
        <dbReference type="ARBA" id="ARBA00023136"/>
    </source>
</evidence>
<dbReference type="CDD" id="cd00342">
    <property type="entry name" value="gram_neg_porins"/>
    <property type="match status" value="1"/>
</dbReference>
<keyword evidence="10" id="KW-0998">Cell outer membrane</keyword>
<dbReference type="SUPFAM" id="SSF56935">
    <property type="entry name" value="Porins"/>
    <property type="match status" value="1"/>
</dbReference>
<dbReference type="OrthoDB" id="9061847at2"/>
<dbReference type="GO" id="GO:0015288">
    <property type="term" value="F:porin activity"/>
    <property type="evidence" value="ECO:0007669"/>
    <property type="project" value="UniProtKB-KW"/>
</dbReference>
<evidence type="ECO:0000256" key="1">
    <source>
        <dbReference type="ARBA" id="ARBA00004571"/>
    </source>
</evidence>
<keyword evidence="8" id="KW-0626">Porin</keyword>
<evidence type="ECO:0000313" key="13">
    <source>
        <dbReference type="EMBL" id="TDG04929.1"/>
    </source>
</evidence>
<keyword evidence="3" id="KW-0813">Transport</keyword>
<evidence type="ECO:0000256" key="7">
    <source>
        <dbReference type="ARBA" id="ARBA00023065"/>
    </source>
</evidence>
<dbReference type="Proteomes" id="UP000295606">
    <property type="component" value="Unassembled WGS sequence"/>
</dbReference>
<reference evidence="13 14" key="1">
    <citation type="submission" date="2019-03" db="EMBL/GenBank/DDBJ databases">
        <title>Paraburkholderia sp. isolated from native Mimosa gymnas in Guartela State Park, Brazil.</title>
        <authorList>
            <person name="Paulitsch F."/>
            <person name="Hungria M."/>
            <person name="Delamuta J.R.M."/>
            <person name="Ribeiro R.A."/>
            <person name="Dall'Agnol R."/>
            <person name="Silva J.S.B."/>
        </authorList>
    </citation>
    <scope>NUCLEOTIDE SEQUENCE [LARGE SCALE GENOMIC DNA]</scope>
    <source>
        <strain evidence="13 14">CNPSo 3008</strain>
    </source>
</reference>
<dbReference type="Pfam" id="PF13609">
    <property type="entry name" value="Porin_4"/>
    <property type="match status" value="1"/>
</dbReference>
<dbReference type="InterPro" id="IPR002299">
    <property type="entry name" value="Porin_Neis"/>
</dbReference>
<dbReference type="InterPro" id="IPR023614">
    <property type="entry name" value="Porin_dom_sf"/>
</dbReference>
<evidence type="ECO:0000256" key="2">
    <source>
        <dbReference type="ARBA" id="ARBA00011233"/>
    </source>
</evidence>
<evidence type="ECO:0000313" key="14">
    <source>
        <dbReference type="Proteomes" id="UP000295606"/>
    </source>
</evidence>
<dbReference type="AlphaFoldDB" id="A0A4R5L9S0"/>
<keyword evidence="5" id="KW-0812">Transmembrane</keyword>